<feature type="region of interest" description="Disordered" evidence="1">
    <location>
        <begin position="156"/>
        <end position="193"/>
    </location>
</feature>
<feature type="domain" description="DUF7707" evidence="3">
    <location>
        <begin position="52"/>
        <end position="143"/>
    </location>
</feature>
<feature type="chain" id="PRO_5034890143" description="DUF7707 domain-containing protein" evidence="2">
    <location>
        <begin position="20"/>
        <end position="219"/>
    </location>
</feature>
<proteinExistence type="predicted"/>
<evidence type="ECO:0000256" key="2">
    <source>
        <dbReference type="SAM" id="SignalP"/>
    </source>
</evidence>
<sequence length="219" mass="23686">MLLNGILVLLAIQLTSINAQTVNSSTKDSNLYLYIYIYINIHLAGLPNVEWDILKIDPSARENLCQRQTAYCANNCGGPNQAPKNFCNTTTMAWGCGCSHKVADFTPFLWPVVQAECSGKAQDCQKICNKDTVNPSTCAATCNAYYQCDTEKAPPSYLQTENPNDTPSYNGSKKEIANSNNPNVDGSSSDSHVSNAIQLSSSSNAYFLAAAFVVAITTT</sequence>
<dbReference type="Pfam" id="PF24808">
    <property type="entry name" value="DUF7707"/>
    <property type="match status" value="1"/>
</dbReference>
<feature type="signal peptide" evidence="2">
    <location>
        <begin position="1"/>
        <end position="19"/>
    </location>
</feature>
<protein>
    <recommendedName>
        <fullName evidence="3">DUF7707 domain-containing protein</fullName>
    </recommendedName>
</protein>
<gene>
    <name evidence="4" type="ORF">INT46_008641</name>
</gene>
<name>A0A8H7RJQ2_9FUNG</name>
<comment type="caution">
    <text evidence="4">The sequence shown here is derived from an EMBL/GenBank/DDBJ whole genome shotgun (WGS) entry which is preliminary data.</text>
</comment>
<dbReference type="InterPro" id="IPR056124">
    <property type="entry name" value="DUF7707"/>
</dbReference>
<dbReference type="EMBL" id="JAEPRC010000064">
    <property type="protein sequence ID" value="KAG2211512.1"/>
    <property type="molecule type" value="Genomic_DNA"/>
</dbReference>
<feature type="compositionally biased region" description="Polar residues" evidence="1">
    <location>
        <begin position="157"/>
        <end position="193"/>
    </location>
</feature>
<keyword evidence="2" id="KW-0732">Signal</keyword>
<evidence type="ECO:0000259" key="3">
    <source>
        <dbReference type="Pfam" id="PF24808"/>
    </source>
</evidence>
<reference evidence="4" key="1">
    <citation type="submission" date="2020-12" db="EMBL/GenBank/DDBJ databases">
        <title>Metabolic potential, ecology and presence of endohyphal bacteria is reflected in genomic diversity of Mucoromycotina.</title>
        <authorList>
            <person name="Muszewska A."/>
            <person name="Okrasinska A."/>
            <person name="Steczkiewicz K."/>
            <person name="Drgas O."/>
            <person name="Orlowska M."/>
            <person name="Perlinska-Lenart U."/>
            <person name="Aleksandrzak-Piekarczyk T."/>
            <person name="Szatraj K."/>
            <person name="Zielenkiewicz U."/>
            <person name="Pilsyk S."/>
            <person name="Malc E."/>
            <person name="Mieczkowski P."/>
            <person name="Kruszewska J.S."/>
            <person name="Biernat P."/>
            <person name="Pawlowska J."/>
        </authorList>
    </citation>
    <scope>NUCLEOTIDE SEQUENCE</scope>
    <source>
        <strain evidence="4">CBS 226.32</strain>
    </source>
</reference>
<dbReference type="Proteomes" id="UP000650833">
    <property type="component" value="Unassembled WGS sequence"/>
</dbReference>
<organism evidence="4 5">
    <name type="scientific">Mucor plumbeus</name>
    <dbReference type="NCBI Taxonomy" id="97098"/>
    <lineage>
        <taxon>Eukaryota</taxon>
        <taxon>Fungi</taxon>
        <taxon>Fungi incertae sedis</taxon>
        <taxon>Mucoromycota</taxon>
        <taxon>Mucoromycotina</taxon>
        <taxon>Mucoromycetes</taxon>
        <taxon>Mucorales</taxon>
        <taxon>Mucorineae</taxon>
        <taxon>Mucoraceae</taxon>
        <taxon>Mucor</taxon>
    </lineage>
</organism>
<evidence type="ECO:0000313" key="4">
    <source>
        <dbReference type="EMBL" id="KAG2211512.1"/>
    </source>
</evidence>
<evidence type="ECO:0000313" key="5">
    <source>
        <dbReference type="Proteomes" id="UP000650833"/>
    </source>
</evidence>
<evidence type="ECO:0000256" key="1">
    <source>
        <dbReference type="SAM" id="MobiDB-lite"/>
    </source>
</evidence>
<keyword evidence="5" id="KW-1185">Reference proteome</keyword>
<dbReference type="AlphaFoldDB" id="A0A8H7RJQ2"/>
<dbReference type="OrthoDB" id="1708823at2759"/>
<accession>A0A8H7RJQ2</accession>